<keyword evidence="2" id="KW-1185">Reference proteome</keyword>
<protein>
    <submittedName>
        <fullName evidence="1">Uncharacterized protein</fullName>
    </submittedName>
</protein>
<comment type="caution">
    <text evidence="1">The sequence shown here is derived from an EMBL/GenBank/DDBJ whole genome shotgun (WGS) entry which is preliminary data.</text>
</comment>
<reference evidence="1" key="1">
    <citation type="submission" date="2020-05" db="EMBL/GenBank/DDBJ databases">
        <title>WGS assembly of Panicum virgatum.</title>
        <authorList>
            <person name="Lovell J.T."/>
            <person name="Jenkins J."/>
            <person name="Shu S."/>
            <person name="Juenger T.E."/>
            <person name="Schmutz J."/>
        </authorList>
    </citation>
    <scope>NUCLEOTIDE SEQUENCE</scope>
    <source>
        <strain evidence="1">AP13</strain>
    </source>
</reference>
<dbReference type="OrthoDB" id="719149at2759"/>
<evidence type="ECO:0000313" key="1">
    <source>
        <dbReference type="EMBL" id="KAG2621615.1"/>
    </source>
</evidence>
<dbReference type="Proteomes" id="UP000823388">
    <property type="component" value="Chromosome 3N"/>
</dbReference>
<name>A0A8T0UHZ0_PANVG</name>
<dbReference type="EMBL" id="CM029042">
    <property type="protein sequence ID" value="KAG2621615.1"/>
    <property type="molecule type" value="Genomic_DNA"/>
</dbReference>
<accession>A0A8T0UHZ0</accession>
<dbReference type="AlphaFoldDB" id="A0A8T0UHZ0"/>
<evidence type="ECO:0000313" key="2">
    <source>
        <dbReference type="Proteomes" id="UP000823388"/>
    </source>
</evidence>
<organism evidence="1 2">
    <name type="scientific">Panicum virgatum</name>
    <name type="common">Blackwell switchgrass</name>
    <dbReference type="NCBI Taxonomy" id="38727"/>
    <lineage>
        <taxon>Eukaryota</taxon>
        <taxon>Viridiplantae</taxon>
        <taxon>Streptophyta</taxon>
        <taxon>Embryophyta</taxon>
        <taxon>Tracheophyta</taxon>
        <taxon>Spermatophyta</taxon>
        <taxon>Magnoliopsida</taxon>
        <taxon>Liliopsida</taxon>
        <taxon>Poales</taxon>
        <taxon>Poaceae</taxon>
        <taxon>PACMAD clade</taxon>
        <taxon>Panicoideae</taxon>
        <taxon>Panicodae</taxon>
        <taxon>Paniceae</taxon>
        <taxon>Panicinae</taxon>
        <taxon>Panicum</taxon>
        <taxon>Panicum sect. Hiantes</taxon>
    </lineage>
</organism>
<sequence>MRTLWDGAVAANAKRAEDIAKLQGLQAALGQVKEALERVPTSLDNLKIVARLVLDDLGMSAADYTTQLGAQLIQAVDGPHKVVQELLYLGAQRSFAIARSHYANIDLAELSQGFPSTYSEAELVGKMEEKIRGDK</sequence>
<gene>
    <name evidence="1" type="ORF">PVAP13_3NG316332</name>
</gene>
<proteinExistence type="predicted"/>